<evidence type="ECO:0000313" key="1">
    <source>
        <dbReference type="EMBL" id="KAK7323906.1"/>
    </source>
</evidence>
<name>A0AAN9KVQ8_CANGL</name>
<dbReference type="AlphaFoldDB" id="A0AAN9KVQ8"/>
<evidence type="ECO:0000313" key="2">
    <source>
        <dbReference type="Proteomes" id="UP001367508"/>
    </source>
</evidence>
<reference evidence="1 2" key="1">
    <citation type="submission" date="2024-01" db="EMBL/GenBank/DDBJ databases">
        <title>The genomes of 5 underutilized Papilionoideae crops provide insights into root nodulation and disease resistanc.</title>
        <authorList>
            <person name="Jiang F."/>
        </authorList>
    </citation>
    <scope>NUCLEOTIDE SEQUENCE [LARGE SCALE GENOMIC DNA]</scope>
    <source>
        <strain evidence="1">LVBAO_FW01</strain>
        <tissue evidence="1">Leaves</tissue>
    </source>
</reference>
<gene>
    <name evidence="1" type="ORF">VNO77_27408</name>
</gene>
<proteinExistence type="predicted"/>
<keyword evidence="2" id="KW-1185">Reference proteome</keyword>
<comment type="caution">
    <text evidence="1">The sequence shown here is derived from an EMBL/GenBank/DDBJ whole genome shotgun (WGS) entry which is preliminary data.</text>
</comment>
<protein>
    <submittedName>
        <fullName evidence="1">Uncharacterized protein</fullName>
    </submittedName>
</protein>
<dbReference type="Proteomes" id="UP001367508">
    <property type="component" value="Unassembled WGS sequence"/>
</dbReference>
<organism evidence="1 2">
    <name type="scientific">Canavalia gladiata</name>
    <name type="common">Sword bean</name>
    <name type="synonym">Dolichos gladiatus</name>
    <dbReference type="NCBI Taxonomy" id="3824"/>
    <lineage>
        <taxon>Eukaryota</taxon>
        <taxon>Viridiplantae</taxon>
        <taxon>Streptophyta</taxon>
        <taxon>Embryophyta</taxon>
        <taxon>Tracheophyta</taxon>
        <taxon>Spermatophyta</taxon>
        <taxon>Magnoliopsida</taxon>
        <taxon>eudicotyledons</taxon>
        <taxon>Gunneridae</taxon>
        <taxon>Pentapetalae</taxon>
        <taxon>rosids</taxon>
        <taxon>fabids</taxon>
        <taxon>Fabales</taxon>
        <taxon>Fabaceae</taxon>
        <taxon>Papilionoideae</taxon>
        <taxon>50 kb inversion clade</taxon>
        <taxon>NPAAA clade</taxon>
        <taxon>indigoferoid/millettioid clade</taxon>
        <taxon>Phaseoleae</taxon>
        <taxon>Canavalia</taxon>
    </lineage>
</organism>
<sequence>MKFYCDAINMAFETKVGQQMLQVRSIGKEEFTRVSSSTFVQFLLQISLHLGLGSISKVTLEEALKNANNRKTILLSS</sequence>
<accession>A0AAN9KVQ8</accession>
<dbReference type="EMBL" id="JAYMYQ010000006">
    <property type="protein sequence ID" value="KAK7323906.1"/>
    <property type="molecule type" value="Genomic_DNA"/>
</dbReference>